<dbReference type="InterPro" id="IPR050515">
    <property type="entry name" value="Beta-lactam/transpept"/>
</dbReference>
<dbReference type="InterPro" id="IPR001460">
    <property type="entry name" value="PCN-bd_Tpept"/>
</dbReference>
<dbReference type="GO" id="GO:0071555">
    <property type="term" value="P:cell wall organization"/>
    <property type="evidence" value="ECO:0007669"/>
    <property type="project" value="TreeGrafter"/>
</dbReference>
<dbReference type="InterPro" id="IPR054120">
    <property type="entry name" value="PBPA_dimer"/>
</dbReference>
<dbReference type="AlphaFoldDB" id="A0A4Y4DL11"/>
<keyword evidence="3" id="KW-0131">Cell cycle</keyword>
<dbReference type="OrthoDB" id="9766847at2"/>
<dbReference type="Pfam" id="PF21922">
    <property type="entry name" value="PBP_dimer_2"/>
    <property type="match status" value="1"/>
</dbReference>
<evidence type="ECO:0000259" key="1">
    <source>
        <dbReference type="Pfam" id="PF00905"/>
    </source>
</evidence>
<dbReference type="PANTHER" id="PTHR30627">
    <property type="entry name" value="PEPTIDOGLYCAN D,D-TRANSPEPTIDASE"/>
    <property type="match status" value="1"/>
</dbReference>
<name>A0A4Y4DL11_GLUUR</name>
<dbReference type="GO" id="GO:0005886">
    <property type="term" value="C:plasma membrane"/>
    <property type="evidence" value="ECO:0007669"/>
    <property type="project" value="TreeGrafter"/>
</dbReference>
<protein>
    <submittedName>
        <fullName evidence="3">Cell division protein FtsI</fullName>
    </submittedName>
</protein>
<evidence type="ECO:0000313" key="4">
    <source>
        <dbReference type="Proteomes" id="UP000316612"/>
    </source>
</evidence>
<dbReference type="GO" id="GO:0051301">
    <property type="term" value="P:cell division"/>
    <property type="evidence" value="ECO:0007669"/>
    <property type="project" value="UniProtKB-KW"/>
</dbReference>
<evidence type="ECO:0000259" key="2">
    <source>
        <dbReference type="Pfam" id="PF21922"/>
    </source>
</evidence>
<dbReference type="RefSeq" id="WP_141363640.1">
    <property type="nucleotide sequence ID" value="NZ_BAAAJL010000003.1"/>
</dbReference>
<proteinExistence type="predicted"/>
<dbReference type="SUPFAM" id="SSF56601">
    <property type="entry name" value="beta-lactamase/transpeptidase-like"/>
    <property type="match status" value="1"/>
</dbReference>
<dbReference type="InterPro" id="IPR012338">
    <property type="entry name" value="Beta-lactam/transpept-like"/>
</dbReference>
<evidence type="ECO:0000313" key="3">
    <source>
        <dbReference type="EMBL" id="GED06002.1"/>
    </source>
</evidence>
<dbReference type="Gene3D" id="3.40.710.10">
    <property type="entry name" value="DD-peptidase/beta-lactamase superfamily"/>
    <property type="match status" value="1"/>
</dbReference>
<dbReference type="PANTHER" id="PTHR30627:SF24">
    <property type="entry name" value="PENICILLIN-BINDING PROTEIN 4B"/>
    <property type="match status" value="1"/>
</dbReference>
<keyword evidence="3" id="KW-0132">Cell division</keyword>
<feature type="domain" description="Penicillin binding protein A dimerisation" evidence="2">
    <location>
        <begin position="52"/>
        <end position="135"/>
    </location>
</feature>
<accession>A0A4Y4DL11</accession>
<dbReference type="Gene3D" id="3.90.1310.10">
    <property type="entry name" value="Penicillin-binding protein 2a (Domain 2)"/>
    <property type="match status" value="1"/>
</dbReference>
<dbReference type="Pfam" id="PF00905">
    <property type="entry name" value="Transpeptidase"/>
    <property type="match status" value="1"/>
</dbReference>
<sequence length="488" mass="52910">MNHAIKRVWVALTVLFIICLGGLSYIQFFNAETLNDNALNKRQLFREFDLPRGAILVDGKPIAESVETDDGQFNYQRKYTDPELYAHLTGYYSLANGTTQLESKLNDWLTGTSSDLLYDRLAAMFTGKQAEGASVQLTIDGKLQQAAYDAIPDKSMRATVIVSEPKTGKIRAMVSTPTYDTNLLAVHSTTQAAKNAKKISEIDGLSQYVNPAIGNLVAPGSSFKIISTVAALESGKFNMTTPIKNPMKATLPGTNTQLSNFGQGICGRRSEADLAFIFAQSCNTPFVEMSQAIGNEGFADVTERFGFGQQLEIPQSVTPSVFPTNDVTADQLAQMAIGQFNNKVTPLQMNMTAMAIANDGVIMKPNMVEKVIAPDLRVIEQPKPEKFSTATSPEIAKDLKELMKGPVQSGTAMNARVPGVDLRAKTGTAQVRNLDDGTPIVNSWITGFAPADDPQVAITVTLEQVDYNTGHNTAGAIMKKMVEAVFNK</sequence>
<gene>
    <name evidence="3" type="ORF">AUR04nite_15340</name>
</gene>
<reference evidence="3 4" key="1">
    <citation type="submission" date="2019-06" db="EMBL/GenBank/DDBJ databases">
        <title>Whole genome shotgun sequence of Glutamicibacter uratoxydans NBRC 15515.</title>
        <authorList>
            <person name="Hosoyama A."/>
            <person name="Uohara A."/>
            <person name="Ohji S."/>
            <person name="Ichikawa N."/>
        </authorList>
    </citation>
    <scope>NUCLEOTIDE SEQUENCE [LARGE SCALE GENOMIC DNA]</scope>
    <source>
        <strain evidence="3 4">NBRC 15515</strain>
    </source>
</reference>
<dbReference type="GO" id="GO:0071972">
    <property type="term" value="F:peptidoglycan L,D-transpeptidase activity"/>
    <property type="evidence" value="ECO:0007669"/>
    <property type="project" value="TreeGrafter"/>
</dbReference>
<dbReference type="EMBL" id="BJNY01000008">
    <property type="protein sequence ID" value="GED06002.1"/>
    <property type="molecule type" value="Genomic_DNA"/>
</dbReference>
<keyword evidence="4" id="KW-1185">Reference proteome</keyword>
<dbReference type="Proteomes" id="UP000316612">
    <property type="component" value="Unassembled WGS sequence"/>
</dbReference>
<dbReference type="GO" id="GO:0008658">
    <property type="term" value="F:penicillin binding"/>
    <property type="evidence" value="ECO:0007669"/>
    <property type="project" value="InterPro"/>
</dbReference>
<feature type="domain" description="Penicillin-binding protein transpeptidase" evidence="1">
    <location>
        <begin position="159"/>
        <end position="482"/>
    </location>
</feature>
<comment type="caution">
    <text evidence="3">The sequence shown here is derived from an EMBL/GenBank/DDBJ whole genome shotgun (WGS) entry which is preliminary data.</text>
</comment>
<organism evidence="3 4">
    <name type="scientific">Glutamicibacter uratoxydans</name>
    <name type="common">Arthrobacter uratoxydans</name>
    <dbReference type="NCBI Taxonomy" id="43667"/>
    <lineage>
        <taxon>Bacteria</taxon>
        <taxon>Bacillati</taxon>
        <taxon>Actinomycetota</taxon>
        <taxon>Actinomycetes</taxon>
        <taxon>Micrococcales</taxon>
        <taxon>Micrococcaceae</taxon>
        <taxon>Glutamicibacter</taxon>
    </lineage>
</organism>